<dbReference type="RefSeq" id="WP_075055522.1">
    <property type="nucleotide sequence ID" value="NZ_CP007536.1"/>
</dbReference>
<comment type="cofactor">
    <cofactor evidence="9">
        <name>Mg(2+)</name>
        <dbReference type="ChEBI" id="CHEBI:18420"/>
    </cofactor>
    <cofactor evidence="9">
        <name>Mn(2+)</name>
        <dbReference type="ChEBI" id="CHEBI:29035"/>
    </cofactor>
</comment>
<feature type="binding site" evidence="9">
    <location>
        <position position="236"/>
    </location>
    <ligand>
        <name>Mn(2+)</name>
        <dbReference type="ChEBI" id="CHEBI:29035"/>
    </ligand>
</feature>
<dbReference type="HAMAP" id="MF_01470">
    <property type="entry name" value="Cas1"/>
    <property type="match status" value="1"/>
</dbReference>
<keyword evidence="5 9" id="KW-0460">Magnesium</keyword>
<comment type="similarity">
    <text evidence="9">Belongs to the CRISPR-associated endonuclease Cas1 family.</text>
</comment>
<organism evidence="10 11">
    <name type="scientific">Nitrososphaera viennensis EN76</name>
    <dbReference type="NCBI Taxonomy" id="926571"/>
    <lineage>
        <taxon>Archaea</taxon>
        <taxon>Nitrososphaerota</taxon>
        <taxon>Nitrososphaeria</taxon>
        <taxon>Nitrososphaerales</taxon>
        <taxon>Nitrososphaeraceae</taxon>
        <taxon>Nitrososphaera</taxon>
    </lineage>
</organism>
<dbReference type="GO" id="GO:0016787">
    <property type="term" value="F:hydrolase activity"/>
    <property type="evidence" value="ECO:0007669"/>
    <property type="project" value="UniProtKB-KW"/>
</dbReference>
<reference evidence="10 11" key="1">
    <citation type="journal article" date="2014" name="Int. J. Syst. Evol. Microbiol.">
        <title>Nitrososphaera viennensis gen. nov., sp. nov., an aerobic and mesophilic, ammonia-oxidizing archaeon from soil and a member of the archaeal phylum Thaumarchaeota.</title>
        <authorList>
            <person name="Stieglmeier M."/>
            <person name="Klingl A."/>
            <person name="Alves R.J."/>
            <person name="Rittmann S.K."/>
            <person name="Melcher M."/>
            <person name="Leisch N."/>
            <person name="Schleper C."/>
        </authorList>
    </citation>
    <scope>NUCLEOTIDE SEQUENCE [LARGE SCALE GENOMIC DNA]</scope>
    <source>
        <strain evidence="10">EN76</strain>
    </source>
</reference>
<dbReference type="PANTHER" id="PTHR43219">
    <property type="entry name" value="CRISPR-ASSOCIATED ENDONUCLEASE CAS1"/>
    <property type="match status" value="1"/>
</dbReference>
<evidence type="ECO:0000256" key="5">
    <source>
        <dbReference type="ARBA" id="ARBA00022842"/>
    </source>
</evidence>
<dbReference type="Gene3D" id="1.20.120.920">
    <property type="entry name" value="CRISPR-associated endonuclease Cas1, C-terminal domain"/>
    <property type="match status" value="1"/>
</dbReference>
<dbReference type="OrthoDB" id="116887at2157"/>
<keyword evidence="8 9" id="KW-0464">Manganese</keyword>
<dbReference type="InterPro" id="IPR019858">
    <property type="entry name" value="CRISPR-assoc_Cas1_HMARI/TNEAP"/>
</dbReference>
<proteinExistence type="inferred from homology"/>
<dbReference type="GeneID" id="74947816"/>
<dbReference type="InterPro" id="IPR042211">
    <property type="entry name" value="CRISPR-assoc_Cas1_N"/>
</dbReference>
<dbReference type="STRING" id="926571.NVIE_025800"/>
<keyword evidence="4 9" id="KW-0378">Hydrolase</keyword>
<evidence type="ECO:0000256" key="7">
    <source>
        <dbReference type="ARBA" id="ARBA00023125"/>
    </source>
</evidence>
<accession>A0A060HNZ3</accession>
<comment type="subunit">
    <text evidence="9">Homodimer, forms a heterotetramer with a Cas2 homodimer.</text>
</comment>
<name>A0A060HNZ3_9ARCH</name>
<feature type="binding site" evidence="9">
    <location>
        <position position="221"/>
    </location>
    <ligand>
        <name>Mn(2+)</name>
        <dbReference type="ChEBI" id="CHEBI:29035"/>
    </ligand>
</feature>
<evidence type="ECO:0000313" key="10">
    <source>
        <dbReference type="EMBL" id="AIC16850.1"/>
    </source>
</evidence>
<keyword evidence="1 9" id="KW-0540">Nuclease</keyword>
<dbReference type="GO" id="GO:0043571">
    <property type="term" value="P:maintenance of CRISPR repeat elements"/>
    <property type="evidence" value="ECO:0007669"/>
    <property type="project" value="UniProtKB-UniRule"/>
</dbReference>
<keyword evidence="3 9" id="KW-0255">Endonuclease</keyword>
<dbReference type="CDD" id="cd09722">
    <property type="entry name" value="Cas1_I-B"/>
    <property type="match status" value="1"/>
</dbReference>
<dbReference type="NCBIfam" id="TIGR00287">
    <property type="entry name" value="cas1"/>
    <property type="match status" value="1"/>
</dbReference>
<evidence type="ECO:0000256" key="9">
    <source>
        <dbReference type="HAMAP-Rule" id="MF_01470"/>
    </source>
</evidence>
<protein>
    <recommendedName>
        <fullName evidence="9">CRISPR-associated endonuclease Cas1</fullName>
        <ecNumber evidence="9">3.1.-.-</ecNumber>
    </recommendedName>
</protein>
<evidence type="ECO:0000256" key="2">
    <source>
        <dbReference type="ARBA" id="ARBA00022723"/>
    </source>
</evidence>
<dbReference type="GO" id="GO:0003677">
    <property type="term" value="F:DNA binding"/>
    <property type="evidence" value="ECO:0007669"/>
    <property type="project" value="UniProtKB-KW"/>
</dbReference>
<dbReference type="AlphaFoldDB" id="A0A060HNZ3"/>
<dbReference type="KEGG" id="nvn:NVIE_025800"/>
<dbReference type="GO" id="GO:0051607">
    <property type="term" value="P:defense response to virus"/>
    <property type="evidence" value="ECO:0007669"/>
    <property type="project" value="UniProtKB-UniRule"/>
</dbReference>
<keyword evidence="7 9" id="KW-0238">DNA-binding</keyword>
<keyword evidence="2 9" id="KW-0479">Metal-binding</keyword>
<dbReference type="PANTHER" id="PTHR43219:SF2">
    <property type="entry name" value="CRISPR-ASSOCIATED ENDONUCLEASE CAS1"/>
    <property type="match status" value="1"/>
</dbReference>
<feature type="binding site" evidence="9">
    <location>
        <position position="156"/>
    </location>
    <ligand>
        <name>Mn(2+)</name>
        <dbReference type="ChEBI" id="CHEBI:29035"/>
    </ligand>
</feature>
<keyword evidence="11" id="KW-1185">Reference proteome</keyword>
<dbReference type="GO" id="GO:0046872">
    <property type="term" value="F:metal ion binding"/>
    <property type="evidence" value="ECO:0007669"/>
    <property type="project" value="UniProtKB-UniRule"/>
</dbReference>
<evidence type="ECO:0000256" key="6">
    <source>
        <dbReference type="ARBA" id="ARBA00023118"/>
    </source>
</evidence>
<dbReference type="EMBL" id="CP007536">
    <property type="protein sequence ID" value="AIC16850.1"/>
    <property type="molecule type" value="Genomic_DNA"/>
</dbReference>
<evidence type="ECO:0000256" key="8">
    <source>
        <dbReference type="ARBA" id="ARBA00023211"/>
    </source>
</evidence>
<evidence type="ECO:0000256" key="1">
    <source>
        <dbReference type="ARBA" id="ARBA00022722"/>
    </source>
</evidence>
<evidence type="ECO:0000256" key="4">
    <source>
        <dbReference type="ARBA" id="ARBA00022801"/>
    </source>
</evidence>
<dbReference type="Pfam" id="PF01867">
    <property type="entry name" value="Cas_Cas1"/>
    <property type="match status" value="1"/>
</dbReference>
<dbReference type="Proteomes" id="UP000027093">
    <property type="component" value="Chromosome"/>
</dbReference>
<dbReference type="NCBIfam" id="TIGR03641">
    <property type="entry name" value="cas1_HMARI"/>
    <property type="match status" value="1"/>
</dbReference>
<sequence length="328" mass="38428">MRDYYIFKSGRIRRSENTVEFENSNGEKKSLPINDVYCIHLFGEIDLNTKLIVFMNQHGIPLHFYNYYGYYSGSFYPREKLLSGFLIVKQVEHYIDPSKRLQIAKEFVNTAITNILTNLDHYKKSGKDVGAFIDKIKDESAALESASTVSELMGIEGRARDAYYSSFNSFLREGFEFEKRTKMPPQNMINSLISFGNSLMYATVLTEIYHTQLTPTVSYLHEPGERRYSLALDVSEVFKPLIVDRVIFNLINNRIIKEEHFVEELNFCYLNEQGRRTFLAEYQKKLDTTINNARLKRNISYQRLIRIECFKLVKHLLGEKDYRGLRSK</sequence>
<dbReference type="EC" id="3.1.-.-" evidence="9"/>
<keyword evidence="6 9" id="KW-0051">Antiviral defense</keyword>
<dbReference type="HOGENOM" id="CLU_052779_2_0_2"/>
<evidence type="ECO:0000256" key="3">
    <source>
        <dbReference type="ARBA" id="ARBA00022759"/>
    </source>
</evidence>
<gene>
    <name evidence="10" type="primary">cas1-2</name>
    <name evidence="9" type="synonym">cas1</name>
    <name evidence="10" type="ORF">NVIE_025800</name>
</gene>
<dbReference type="InterPro" id="IPR002729">
    <property type="entry name" value="CRISPR-assoc_Cas1"/>
</dbReference>
<dbReference type="InterPro" id="IPR042206">
    <property type="entry name" value="CRISPR-assoc_Cas1_C"/>
</dbReference>
<evidence type="ECO:0000313" key="11">
    <source>
        <dbReference type="Proteomes" id="UP000027093"/>
    </source>
</evidence>
<comment type="function">
    <text evidence="9">CRISPR (clustered regularly interspaced short palindromic repeat), is an adaptive immune system that provides protection against mobile genetic elements (viruses, transposable elements and conjugative plasmids). CRISPR clusters contain spacers, sequences complementary to antecedent mobile elements, and target invading nucleic acids. CRISPR clusters are transcribed and processed into CRISPR RNA (crRNA). Acts as a dsDNA endonuclease. Involved in the integration of spacer DNA into the CRISPR cassette.</text>
</comment>
<dbReference type="GO" id="GO:0004520">
    <property type="term" value="F:DNA endonuclease activity"/>
    <property type="evidence" value="ECO:0007669"/>
    <property type="project" value="InterPro"/>
</dbReference>
<dbReference type="Gene3D" id="3.100.10.20">
    <property type="entry name" value="CRISPR-associated endonuclease Cas1, N-terminal domain"/>
    <property type="match status" value="1"/>
</dbReference>